<dbReference type="Gene3D" id="3.30.565.10">
    <property type="entry name" value="Histidine kinase-like ATPase, C-terminal domain"/>
    <property type="match status" value="1"/>
</dbReference>
<dbReference type="Pfam" id="PF13675">
    <property type="entry name" value="PilJ"/>
    <property type="match status" value="1"/>
</dbReference>
<dbReference type="Gene3D" id="1.10.287.130">
    <property type="match status" value="1"/>
</dbReference>
<dbReference type="GO" id="GO:0000155">
    <property type="term" value="F:phosphorelay sensor kinase activity"/>
    <property type="evidence" value="ECO:0007669"/>
    <property type="project" value="UniProtKB-UniRule"/>
</dbReference>
<keyword evidence="4 14" id="KW-0997">Cell inner membrane</keyword>
<accession>A0A244CU84</accession>
<comment type="catalytic activity">
    <reaction evidence="1 14">
        <text>ATP + protein L-histidine = ADP + protein N-phospho-L-histidine.</text>
        <dbReference type="EC" id="2.7.13.3"/>
    </reaction>
</comment>
<keyword evidence="5" id="KW-0597">Phosphoprotein</keyword>
<dbReference type="InterPro" id="IPR005467">
    <property type="entry name" value="His_kinase_dom"/>
</dbReference>
<keyword evidence="12 14" id="KW-0902">Two-component regulatory system</keyword>
<dbReference type="SMART" id="SM00304">
    <property type="entry name" value="HAMP"/>
    <property type="match status" value="1"/>
</dbReference>
<evidence type="ECO:0000256" key="11">
    <source>
        <dbReference type="ARBA" id="ARBA00022989"/>
    </source>
</evidence>
<dbReference type="InterPro" id="IPR016380">
    <property type="entry name" value="Sig_transdc_His_kin_NarX/NarQ"/>
</dbReference>
<evidence type="ECO:0000256" key="15">
    <source>
        <dbReference type="SAM" id="Phobius"/>
    </source>
</evidence>
<dbReference type="Pfam" id="PF02518">
    <property type="entry name" value="HATPase_c"/>
    <property type="match status" value="1"/>
</dbReference>
<feature type="domain" description="Histidine kinase" evidence="16">
    <location>
        <begin position="429"/>
        <end position="625"/>
    </location>
</feature>
<evidence type="ECO:0000259" key="16">
    <source>
        <dbReference type="PROSITE" id="PS50109"/>
    </source>
</evidence>
<dbReference type="GO" id="GO:0005886">
    <property type="term" value="C:plasma membrane"/>
    <property type="evidence" value="ECO:0007669"/>
    <property type="project" value="UniProtKB-SubCell"/>
</dbReference>
<evidence type="ECO:0000313" key="18">
    <source>
        <dbReference type="EMBL" id="OUL59006.1"/>
    </source>
</evidence>
<dbReference type="PANTHER" id="PTHR24421">
    <property type="entry name" value="NITRATE/NITRITE SENSOR PROTEIN NARX-RELATED"/>
    <property type="match status" value="1"/>
</dbReference>
<dbReference type="InterPro" id="IPR003594">
    <property type="entry name" value="HATPase_dom"/>
</dbReference>
<dbReference type="Pfam" id="PF00672">
    <property type="entry name" value="HAMP"/>
    <property type="match status" value="1"/>
</dbReference>
<gene>
    <name evidence="18" type="ORF">B1199_01605</name>
</gene>
<comment type="caution">
    <text evidence="18">The sequence shown here is derived from an EMBL/GenBank/DDBJ whole genome shotgun (WGS) entry which is preliminary data.</text>
</comment>
<dbReference type="RefSeq" id="WP_086742395.1">
    <property type="nucleotide sequence ID" value="NZ_MWPV01000001.1"/>
</dbReference>
<proteinExistence type="predicted"/>
<dbReference type="Gene3D" id="1.20.5.1930">
    <property type="match status" value="1"/>
</dbReference>
<comment type="subcellular location">
    <subcellularLocation>
        <location evidence="2">Cell inner membrane</location>
        <topology evidence="2">Multi-pass membrane protein</topology>
    </subcellularLocation>
</comment>
<evidence type="ECO:0000256" key="7">
    <source>
        <dbReference type="ARBA" id="ARBA00022692"/>
    </source>
</evidence>
<keyword evidence="11 15" id="KW-1133">Transmembrane helix</keyword>
<keyword evidence="6 14" id="KW-0808">Transferase</keyword>
<evidence type="ECO:0000256" key="4">
    <source>
        <dbReference type="ARBA" id="ARBA00022519"/>
    </source>
</evidence>
<keyword evidence="10 14" id="KW-0067">ATP-binding</keyword>
<dbReference type="EMBL" id="MWPV01000001">
    <property type="protein sequence ID" value="OUL59006.1"/>
    <property type="molecule type" value="Genomic_DNA"/>
</dbReference>
<reference evidence="18 19" key="1">
    <citation type="submission" date="2017-02" db="EMBL/GenBank/DDBJ databases">
        <title>Pseudoalteromonas ulvae TC14 Genome.</title>
        <authorList>
            <person name="Molmeret M."/>
        </authorList>
    </citation>
    <scope>NUCLEOTIDE SEQUENCE [LARGE SCALE GENOMIC DNA]</scope>
    <source>
        <strain evidence="18">TC14</strain>
    </source>
</reference>
<evidence type="ECO:0000256" key="9">
    <source>
        <dbReference type="ARBA" id="ARBA00022777"/>
    </source>
</evidence>
<dbReference type="Gene3D" id="1.20.120.960">
    <property type="entry name" value="Histidine kinase NarX, sensor domain"/>
    <property type="match status" value="1"/>
</dbReference>
<dbReference type="EC" id="2.7.13.3" evidence="14"/>
<keyword evidence="19" id="KW-1185">Reference proteome</keyword>
<evidence type="ECO:0000256" key="12">
    <source>
        <dbReference type="ARBA" id="ARBA00023012"/>
    </source>
</evidence>
<evidence type="ECO:0000259" key="17">
    <source>
        <dbReference type="PROSITE" id="PS50885"/>
    </source>
</evidence>
<protein>
    <recommendedName>
        <fullName evidence="14">Sensor protein</fullName>
        <ecNumber evidence="14">2.7.13.3</ecNumber>
    </recommendedName>
</protein>
<evidence type="ECO:0000256" key="2">
    <source>
        <dbReference type="ARBA" id="ARBA00004429"/>
    </source>
</evidence>
<dbReference type="SUPFAM" id="SSF55874">
    <property type="entry name" value="ATPase domain of HSP90 chaperone/DNA topoisomerase II/histidine kinase"/>
    <property type="match status" value="1"/>
</dbReference>
<evidence type="ECO:0000256" key="14">
    <source>
        <dbReference type="PIRNR" id="PIRNR003167"/>
    </source>
</evidence>
<dbReference type="GO" id="GO:0005524">
    <property type="term" value="F:ATP binding"/>
    <property type="evidence" value="ECO:0007669"/>
    <property type="project" value="UniProtKB-UniRule"/>
</dbReference>
<dbReference type="Pfam" id="PF07730">
    <property type="entry name" value="HisKA_3"/>
    <property type="match status" value="1"/>
</dbReference>
<organism evidence="18 19">
    <name type="scientific">Pseudoalteromonas ulvae</name>
    <dbReference type="NCBI Taxonomy" id="107327"/>
    <lineage>
        <taxon>Bacteria</taxon>
        <taxon>Pseudomonadati</taxon>
        <taxon>Pseudomonadota</taxon>
        <taxon>Gammaproteobacteria</taxon>
        <taxon>Alteromonadales</taxon>
        <taxon>Pseudoalteromonadaceae</taxon>
        <taxon>Pseudoalteromonas</taxon>
    </lineage>
</organism>
<dbReference type="CDD" id="cd16917">
    <property type="entry name" value="HATPase_UhpB-NarQ-NarX-like"/>
    <property type="match status" value="1"/>
</dbReference>
<feature type="transmembrane region" description="Helical" evidence="15">
    <location>
        <begin position="190"/>
        <end position="209"/>
    </location>
</feature>
<dbReference type="OrthoDB" id="9811306at2"/>
<keyword evidence="7 15" id="KW-0812">Transmembrane</keyword>
<evidence type="ECO:0000256" key="10">
    <source>
        <dbReference type="ARBA" id="ARBA00022840"/>
    </source>
</evidence>
<evidence type="ECO:0000256" key="13">
    <source>
        <dbReference type="ARBA" id="ARBA00023136"/>
    </source>
</evidence>
<dbReference type="AlphaFoldDB" id="A0A244CU84"/>
<dbReference type="InterPro" id="IPR042295">
    <property type="entry name" value="NarX-like_N_sf"/>
</dbReference>
<evidence type="ECO:0000256" key="3">
    <source>
        <dbReference type="ARBA" id="ARBA00022475"/>
    </source>
</evidence>
<dbReference type="InterPro" id="IPR029095">
    <property type="entry name" value="NarX-like_N"/>
</dbReference>
<evidence type="ECO:0000256" key="5">
    <source>
        <dbReference type="ARBA" id="ARBA00022553"/>
    </source>
</evidence>
<dbReference type="InterPro" id="IPR036890">
    <property type="entry name" value="HATPase_C_sf"/>
</dbReference>
<evidence type="ECO:0000256" key="6">
    <source>
        <dbReference type="ARBA" id="ARBA00022679"/>
    </source>
</evidence>
<dbReference type="PANTHER" id="PTHR24421:SF10">
    <property type="entry name" value="NITRATE_NITRITE SENSOR PROTEIN NARQ"/>
    <property type="match status" value="1"/>
</dbReference>
<feature type="transmembrane region" description="Helical" evidence="15">
    <location>
        <begin position="41"/>
        <end position="65"/>
    </location>
</feature>
<keyword evidence="9 14" id="KW-0418">Kinase</keyword>
<evidence type="ECO:0000313" key="19">
    <source>
        <dbReference type="Proteomes" id="UP000194841"/>
    </source>
</evidence>
<keyword evidence="13 14" id="KW-0472">Membrane</keyword>
<keyword evidence="3 14" id="KW-1003">Cell membrane</keyword>
<dbReference type="PROSITE" id="PS50109">
    <property type="entry name" value="HIS_KIN"/>
    <property type="match status" value="1"/>
</dbReference>
<dbReference type="GO" id="GO:0046983">
    <property type="term" value="F:protein dimerization activity"/>
    <property type="evidence" value="ECO:0007669"/>
    <property type="project" value="UniProtKB-UniRule"/>
</dbReference>
<dbReference type="SUPFAM" id="SSF158472">
    <property type="entry name" value="HAMP domain-like"/>
    <property type="match status" value="1"/>
</dbReference>
<dbReference type="InterPro" id="IPR050482">
    <property type="entry name" value="Sensor_HK_TwoCompSys"/>
</dbReference>
<dbReference type="PROSITE" id="PS50885">
    <property type="entry name" value="HAMP"/>
    <property type="match status" value="1"/>
</dbReference>
<feature type="domain" description="HAMP" evidence="17">
    <location>
        <begin position="209"/>
        <end position="261"/>
    </location>
</feature>
<evidence type="ECO:0000256" key="1">
    <source>
        <dbReference type="ARBA" id="ARBA00000085"/>
    </source>
</evidence>
<evidence type="ECO:0000256" key="8">
    <source>
        <dbReference type="ARBA" id="ARBA00022741"/>
    </source>
</evidence>
<keyword evidence="8 14" id="KW-0547">Nucleotide-binding</keyword>
<dbReference type="CDD" id="cd06225">
    <property type="entry name" value="HAMP"/>
    <property type="match status" value="1"/>
</dbReference>
<name>A0A244CU84_PSEDV</name>
<dbReference type="Proteomes" id="UP000194841">
    <property type="component" value="Unassembled WGS sequence"/>
</dbReference>
<dbReference type="InterPro" id="IPR011712">
    <property type="entry name" value="Sig_transdc_His_kin_sub3_dim/P"/>
</dbReference>
<dbReference type="SMART" id="SM00387">
    <property type="entry name" value="HATPase_c"/>
    <property type="match status" value="1"/>
</dbReference>
<dbReference type="PIRSF" id="PIRSF003167">
    <property type="entry name" value="STHK_NarX/NarQ"/>
    <property type="match status" value="1"/>
</dbReference>
<sequence length="631" mass="71245">MAKLLELITFKRYRLAVIKIRVIIVGMRFKELKNSFDGSVMVYIKGSIIGVISLAICTLLASYWVTELADLDAKAINVSGTLRMDTYEIGMYAIKGEASLVYERIVQFEDKLDDPIFIKLQNDPELAPLWLKLVTHWHQDLKPALLYLPIENHNQFNAQIIELATFADNFVSAVQAHAEGKIRLLRTIQIAALFITLLFGIFILHLLTLRVEKPLAELTHAAYIIGKGNFTHQINVKGDDELALLAATFNHTSQAIASMYGQLESRVKEQTHELEINNQVLAFLFKTARLLLETQEKKTDFQHIIDDLSKLIQVDDIELCTMTSEGEIPYAQVKPLSDKLGPCGERSCDNCEGNAAFVSLSQPNVMKFPLVYGEQNYGVIVLRGLNKYQADSWQLQLVQSVADQVALSLNLEVQHDQSRRIALLNERTAIARELHDSLAQALSYLKIQVTRLTKTHEKQKFELQPPIIDELKMGLDSAYRQLRELLTTFRLSMVSEGLQAALKKTIEQLSAQSSIKFHLNFAINQIPLSPMEEIHILQITREACQNSVHHSQGENVWIDLMMTPDKQLQLSVSDDGVGMAMSSTKMNHYGMAIMQERAKHLRGELNINPSKQQGTQVTLLFQPLGGAEDYH</sequence>
<dbReference type="SUPFAM" id="SSF55781">
    <property type="entry name" value="GAF domain-like"/>
    <property type="match status" value="1"/>
</dbReference>
<dbReference type="InterPro" id="IPR003660">
    <property type="entry name" value="HAMP_dom"/>
</dbReference>